<reference evidence="2" key="1">
    <citation type="submission" date="2022-10" db="EMBL/GenBank/DDBJ databases">
        <title>Genome assembly of Pristionchus species.</title>
        <authorList>
            <person name="Yoshida K."/>
            <person name="Sommer R.J."/>
        </authorList>
    </citation>
    <scope>NUCLEOTIDE SEQUENCE [LARGE SCALE GENOMIC DNA]</scope>
    <source>
        <strain evidence="2">RS5460</strain>
    </source>
</reference>
<organism evidence="1 2">
    <name type="scientific">Pristionchus mayeri</name>
    <dbReference type="NCBI Taxonomy" id="1317129"/>
    <lineage>
        <taxon>Eukaryota</taxon>
        <taxon>Metazoa</taxon>
        <taxon>Ecdysozoa</taxon>
        <taxon>Nematoda</taxon>
        <taxon>Chromadorea</taxon>
        <taxon>Rhabditida</taxon>
        <taxon>Rhabditina</taxon>
        <taxon>Diplogasteromorpha</taxon>
        <taxon>Diplogasteroidea</taxon>
        <taxon>Neodiplogasteridae</taxon>
        <taxon>Pristionchus</taxon>
    </lineage>
</organism>
<sequence>LIALFTFRRIARCVLLAAAALNNKKMLAAAALTTTKQANKMRETLIASFSPSLELCSFELRKGLRNSM</sequence>
<evidence type="ECO:0000313" key="1">
    <source>
        <dbReference type="EMBL" id="GMR45256.1"/>
    </source>
</evidence>
<feature type="non-terminal residue" evidence="1">
    <location>
        <position position="68"/>
    </location>
</feature>
<gene>
    <name evidence="1" type="ORF">PMAYCL1PPCAC_15451</name>
</gene>
<comment type="caution">
    <text evidence="1">The sequence shown here is derived from an EMBL/GenBank/DDBJ whole genome shotgun (WGS) entry which is preliminary data.</text>
</comment>
<feature type="non-terminal residue" evidence="1">
    <location>
        <position position="1"/>
    </location>
</feature>
<dbReference type="AlphaFoldDB" id="A0AAN5HYL9"/>
<dbReference type="Proteomes" id="UP001328107">
    <property type="component" value="Unassembled WGS sequence"/>
</dbReference>
<proteinExistence type="predicted"/>
<protein>
    <submittedName>
        <fullName evidence="1">Uncharacterized protein</fullName>
    </submittedName>
</protein>
<evidence type="ECO:0000313" key="2">
    <source>
        <dbReference type="Proteomes" id="UP001328107"/>
    </source>
</evidence>
<dbReference type="EMBL" id="BTRK01000004">
    <property type="protein sequence ID" value="GMR45256.1"/>
    <property type="molecule type" value="Genomic_DNA"/>
</dbReference>
<accession>A0AAN5HYL9</accession>
<name>A0AAN5HYL9_9BILA</name>
<keyword evidence="2" id="KW-1185">Reference proteome</keyword>